<keyword evidence="15" id="KW-0472">Membrane</keyword>
<evidence type="ECO:0000256" key="6">
    <source>
        <dbReference type="ARBA" id="ARBA00011775"/>
    </source>
</evidence>
<dbReference type="FunFam" id="3.30.43.10:FF:000004">
    <property type="entry name" value="Berberine bridge enzyme-like 15"/>
    <property type="match status" value="1"/>
</dbReference>
<keyword evidence="18" id="KW-0968">Cytoplasmic vesicle</keyword>
<keyword evidence="16" id="KW-1015">Disulfide bond</keyword>
<keyword evidence="14" id="KW-0333">Golgi apparatus</keyword>
<gene>
    <name evidence="21" type="ORF">SVIM_LOCUS38290</name>
</gene>
<dbReference type="InterPro" id="IPR011990">
    <property type="entry name" value="TPR-like_helical_dom_sf"/>
</dbReference>
<evidence type="ECO:0000256" key="15">
    <source>
        <dbReference type="ARBA" id="ARBA00023136"/>
    </source>
</evidence>
<comment type="similarity">
    <text evidence="4">Belongs to the oxygen-dependent FAD-linked oxidoreductase family.</text>
</comment>
<dbReference type="EMBL" id="CAADRP010000125">
    <property type="protein sequence ID" value="VFU23681.1"/>
    <property type="molecule type" value="Genomic_DNA"/>
</dbReference>
<evidence type="ECO:0000259" key="20">
    <source>
        <dbReference type="PROSITE" id="PS51387"/>
    </source>
</evidence>
<dbReference type="InterPro" id="IPR012951">
    <property type="entry name" value="BBE"/>
</dbReference>
<evidence type="ECO:0000256" key="2">
    <source>
        <dbReference type="ARBA" id="ARBA00004255"/>
    </source>
</evidence>
<dbReference type="Pfam" id="PF04733">
    <property type="entry name" value="Coatomer_E"/>
    <property type="match status" value="2"/>
</dbReference>
<keyword evidence="13" id="KW-0653">Protein transport</keyword>
<name>A0A6N2K752_SALVM</name>
<evidence type="ECO:0000256" key="3">
    <source>
        <dbReference type="ARBA" id="ARBA00004347"/>
    </source>
</evidence>
<proteinExistence type="inferred from homology"/>
<dbReference type="Gene3D" id="3.30.43.10">
    <property type="entry name" value="Uridine Diphospho-n-acetylenolpyruvylglucosamine Reductase, domain 2"/>
    <property type="match status" value="1"/>
</dbReference>
<dbReference type="GO" id="GO:0016491">
    <property type="term" value="F:oxidoreductase activity"/>
    <property type="evidence" value="ECO:0007669"/>
    <property type="project" value="InterPro"/>
</dbReference>
<keyword evidence="17" id="KW-0325">Glycoprotein</keyword>
<evidence type="ECO:0000256" key="10">
    <source>
        <dbReference type="ARBA" id="ARBA00022729"/>
    </source>
</evidence>
<evidence type="ECO:0000256" key="16">
    <source>
        <dbReference type="ARBA" id="ARBA00023157"/>
    </source>
</evidence>
<protein>
    <recommendedName>
        <fullName evidence="20">FAD-binding PCMH-type domain-containing protein</fullName>
    </recommendedName>
</protein>
<evidence type="ECO:0000256" key="5">
    <source>
        <dbReference type="ARBA" id="ARBA00008827"/>
    </source>
</evidence>
<dbReference type="InterPro" id="IPR016166">
    <property type="entry name" value="FAD-bd_PCMH"/>
</dbReference>
<dbReference type="GO" id="GO:0015031">
    <property type="term" value="P:protein transport"/>
    <property type="evidence" value="ECO:0007669"/>
    <property type="project" value="UniProtKB-KW"/>
</dbReference>
<dbReference type="SUPFAM" id="SSF56176">
    <property type="entry name" value="FAD-binding/transporter-associated domain-like"/>
    <property type="match status" value="1"/>
</dbReference>
<comment type="similarity">
    <text evidence="5">Belongs to the COPE family.</text>
</comment>
<evidence type="ECO:0000256" key="7">
    <source>
        <dbReference type="ARBA" id="ARBA00022448"/>
    </source>
</evidence>
<dbReference type="GO" id="GO:1901696">
    <property type="term" value="P:cannabinoid biosynthetic process"/>
    <property type="evidence" value="ECO:0007669"/>
    <property type="project" value="UniProtKB-ARBA"/>
</dbReference>
<feature type="domain" description="FAD-binding PCMH-type" evidence="20">
    <location>
        <begin position="402"/>
        <end position="576"/>
    </location>
</feature>
<dbReference type="Gene3D" id="3.30.465.10">
    <property type="match status" value="1"/>
</dbReference>
<keyword evidence="12" id="KW-0931">ER-Golgi transport</keyword>
<comment type="subcellular location">
    <subcellularLocation>
        <location evidence="3">Cytoplasmic vesicle</location>
        <location evidence="3">COPI-coated vesicle membrane</location>
        <topology evidence="3">Peripheral membrane protein</topology>
        <orientation evidence="3">Cytoplasmic side</orientation>
    </subcellularLocation>
    <subcellularLocation>
        <location evidence="2">Golgi apparatus membrane</location>
        <topology evidence="2">Peripheral membrane protein</topology>
        <orientation evidence="2">Cytoplasmic side</orientation>
    </subcellularLocation>
</comment>
<dbReference type="PROSITE" id="PS51387">
    <property type="entry name" value="FAD_PCMH"/>
    <property type="match status" value="1"/>
</dbReference>
<dbReference type="InterPro" id="IPR036318">
    <property type="entry name" value="FAD-bd_PCMH-like_sf"/>
</dbReference>
<accession>A0A6N2K752</accession>
<dbReference type="GO" id="GO:0030663">
    <property type="term" value="C:COPI-coated vesicle membrane"/>
    <property type="evidence" value="ECO:0007669"/>
    <property type="project" value="UniProtKB-SubCell"/>
</dbReference>
<evidence type="ECO:0000313" key="21">
    <source>
        <dbReference type="EMBL" id="VFU23681.1"/>
    </source>
</evidence>
<comment type="function">
    <text evidence="19">The coatomer is a cytosolic protein complex that binds to dilysine motifs and reversibly associates with Golgi non-clathrin-coated vesicles, which further mediate biosynthetic protein transport from the ER, via the Golgi up to the trans Golgi network. The coatomer complex is required for budding from Golgi membranes, and is essential for the retrograde Golgi-to-ER transport of dilysine-tagged proteins.</text>
</comment>
<organism evidence="21">
    <name type="scientific">Salix viminalis</name>
    <name type="common">Common osier</name>
    <name type="synonym">Basket willow</name>
    <dbReference type="NCBI Taxonomy" id="40686"/>
    <lineage>
        <taxon>Eukaryota</taxon>
        <taxon>Viridiplantae</taxon>
        <taxon>Streptophyta</taxon>
        <taxon>Embryophyta</taxon>
        <taxon>Tracheophyta</taxon>
        <taxon>Spermatophyta</taxon>
        <taxon>Magnoliopsida</taxon>
        <taxon>eudicotyledons</taxon>
        <taxon>Gunneridae</taxon>
        <taxon>Pentapetalae</taxon>
        <taxon>rosids</taxon>
        <taxon>fabids</taxon>
        <taxon>Malpighiales</taxon>
        <taxon>Salicaceae</taxon>
        <taxon>Saliceae</taxon>
        <taxon>Salix</taxon>
    </lineage>
</organism>
<evidence type="ECO:0000256" key="8">
    <source>
        <dbReference type="ARBA" id="ARBA00022490"/>
    </source>
</evidence>
<keyword evidence="7" id="KW-0813">Transport</keyword>
<dbReference type="FunFam" id="1.25.40.10:FF:000140">
    <property type="entry name" value="Coatomer subunit epsilon"/>
    <property type="match status" value="1"/>
</dbReference>
<evidence type="ECO:0000256" key="13">
    <source>
        <dbReference type="ARBA" id="ARBA00022927"/>
    </source>
</evidence>
<evidence type="ECO:0000256" key="19">
    <source>
        <dbReference type="ARBA" id="ARBA00025582"/>
    </source>
</evidence>
<dbReference type="InterPro" id="IPR016169">
    <property type="entry name" value="FAD-bd_PCMH_sub2"/>
</dbReference>
<evidence type="ECO:0000256" key="18">
    <source>
        <dbReference type="ARBA" id="ARBA00023329"/>
    </source>
</evidence>
<evidence type="ECO:0000256" key="12">
    <source>
        <dbReference type="ARBA" id="ARBA00022892"/>
    </source>
</evidence>
<evidence type="ECO:0000256" key="14">
    <source>
        <dbReference type="ARBA" id="ARBA00023034"/>
    </source>
</evidence>
<evidence type="ECO:0000256" key="4">
    <source>
        <dbReference type="ARBA" id="ARBA00005466"/>
    </source>
</evidence>
<comment type="cofactor">
    <cofactor evidence="1">
        <name>FAD</name>
        <dbReference type="ChEBI" id="CHEBI:57692"/>
    </cofactor>
</comment>
<dbReference type="Pfam" id="PF08031">
    <property type="entry name" value="BBE"/>
    <property type="match status" value="2"/>
</dbReference>
<evidence type="ECO:0000256" key="17">
    <source>
        <dbReference type="ARBA" id="ARBA00023180"/>
    </source>
</evidence>
<keyword evidence="9" id="KW-0285">Flavoprotein</keyword>
<comment type="subunit">
    <text evidence="6">Oligomeric complex that consists of at least the alpha, beta, beta', gamma, delta, epsilon and zeta subunits.</text>
</comment>
<dbReference type="GO" id="GO:0000139">
    <property type="term" value="C:Golgi membrane"/>
    <property type="evidence" value="ECO:0007669"/>
    <property type="project" value="UniProtKB-SubCell"/>
</dbReference>
<dbReference type="AlphaFoldDB" id="A0A6N2K752"/>
<dbReference type="GO" id="GO:0016192">
    <property type="term" value="P:vesicle-mediated transport"/>
    <property type="evidence" value="ECO:0007669"/>
    <property type="project" value="UniProtKB-KW"/>
</dbReference>
<reference evidence="21" key="1">
    <citation type="submission" date="2019-03" db="EMBL/GenBank/DDBJ databases">
        <authorList>
            <person name="Mank J."/>
            <person name="Almeida P."/>
        </authorList>
    </citation>
    <scope>NUCLEOTIDE SEQUENCE</scope>
    <source>
        <strain evidence="21">78183</strain>
    </source>
</reference>
<keyword evidence="8" id="KW-0963">Cytoplasm</keyword>
<dbReference type="GO" id="GO:0071949">
    <property type="term" value="F:FAD binding"/>
    <property type="evidence" value="ECO:0007669"/>
    <property type="project" value="InterPro"/>
</dbReference>
<dbReference type="PANTHER" id="PTHR32448">
    <property type="entry name" value="OS08G0158400 PROTEIN"/>
    <property type="match status" value="1"/>
</dbReference>
<evidence type="ECO:0000256" key="9">
    <source>
        <dbReference type="ARBA" id="ARBA00022630"/>
    </source>
</evidence>
<dbReference type="InterPro" id="IPR016167">
    <property type="entry name" value="FAD-bd_PCMH_sub1"/>
</dbReference>
<dbReference type="Gene3D" id="3.40.462.20">
    <property type="match status" value="1"/>
</dbReference>
<dbReference type="Pfam" id="PF01565">
    <property type="entry name" value="FAD_binding_4"/>
    <property type="match status" value="1"/>
</dbReference>
<keyword evidence="11" id="KW-0274">FAD</keyword>
<dbReference type="Gene3D" id="1.25.40.10">
    <property type="entry name" value="Tetratricopeptide repeat domain"/>
    <property type="match status" value="1"/>
</dbReference>
<sequence length="858" mass="96518">MAGAPDHLFNLRNNFYLGAYQAAINTSDLPNLSPDDAVERDSFVYRSYIALGSYQLVINEIDAAAATPLQAVKLLALYLSSPENKESTILSLKEWLADSTIANNVILRLIAGIIFMHEEDYNEALKHTNAGGTMELHALNVQIFLKMHRSDYAEKQLRIMQQTDEDHTLTQLATAWLNLAVGGSKIQEAYLIFQDFSEKYPMTGLILNGKADAKDPETLANLVVCSLHIGKSSSRYLSQLKLSHPDHVLVKRASSAEDNFERAVQEMHDSMAPYVTKFPREAFQNYRDLDIGSSPSNQTNFEEAKEYGLKYFKGNFLRLVKVKGMVDPDNLFKHEQSIPPPLLLSVSLAANSDPSLDNFLQCLPNNSLPSYPISEAIYTTSSPSFESVLLKYINNRRFLTPETPKPLAIVTALHESHVQATVVCAKSHGLQVRIRSGGHDYEGLSYVSEVPFVILDMFNLRSIDIDLSSETAWVQAGATLGEIYYNIANKSNVHAFPAGVCPTVGAGGHISGGGYGTMMRKYGLSVDNVIDAKIVDVNGNVLDRETMGEDLFWAIRGGGGASFGVILSWKIHLVRVPAKVTVFKVDRTLEEGATDIFYQWQQVSTELDKELFIRAMPQVANGSVEGTKTIRISFYGLFLGRSEALLSMMNKRFPKLGLQQSDCIEMRWIESTLFWFDLPNGTSIDVLLDRPRGAQVFFKSKSDYVNRIVPKEDLERIWKMMIKAEPMWMQWNPIGGRMSEIADTATPFPHRAGYLFKLQYSINWSEEGSEATDRYISLIREMHDSMAPYVTKFPREAFQNYRDLDIGSSPSNQTNFEEAKEYGLKYFKGNFLRLVKVKGMVDPDNFFKHEQSIPPRWI</sequence>
<keyword evidence="10" id="KW-0732">Signal</keyword>
<dbReference type="InterPro" id="IPR006094">
    <property type="entry name" value="Oxid_FAD_bind_N"/>
</dbReference>
<evidence type="ECO:0000256" key="11">
    <source>
        <dbReference type="ARBA" id="ARBA00022827"/>
    </source>
</evidence>
<evidence type="ECO:0000256" key="1">
    <source>
        <dbReference type="ARBA" id="ARBA00001974"/>
    </source>
</evidence>